<evidence type="ECO:0000259" key="6">
    <source>
        <dbReference type="Pfam" id="PF00294"/>
    </source>
</evidence>
<keyword evidence="3" id="KW-0547">Nucleotide-binding</keyword>
<organism evidence="7 8">
    <name type="scientific">Streptomyces chengmaiensis</name>
    <dbReference type="NCBI Taxonomy" id="3040919"/>
    <lineage>
        <taxon>Bacteria</taxon>
        <taxon>Bacillati</taxon>
        <taxon>Actinomycetota</taxon>
        <taxon>Actinomycetes</taxon>
        <taxon>Kitasatosporales</taxon>
        <taxon>Streptomycetaceae</taxon>
        <taxon>Streptomyces</taxon>
    </lineage>
</organism>
<dbReference type="InterPro" id="IPR011611">
    <property type="entry name" value="PfkB_dom"/>
</dbReference>
<dbReference type="EMBL" id="JARWBG010000003">
    <property type="protein sequence ID" value="MDH2388011.1"/>
    <property type="molecule type" value="Genomic_DNA"/>
</dbReference>
<dbReference type="Proteomes" id="UP001223144">
    <property type="component" value="Unassembled WGS sequence"/>
</dbReference>
<name>A0ABT6HHE6_9ACTN</name>
<dbReference type="PANTHER" id="PTHR43085">
    <property type="entry name" value="HEXOKINASE FAMILY MEMBER"/>
    <property type="match status" value="1"/>
</dbReference>
<dbReference type="InterPro" id="IPR050306">
    <property type="entry name" value="PfkB_Carbo_kinase"/>
</dbReference>
<reference evidence="7 8" key="1">
    <citation type="submission" date="2023-04" db="EMBL/GenBank/DDBJ databases">
        <title>Streptomyces chengmaiensis sp. nov. isolated from the stem of mangrove plant in Hainan.</title>
        <authorList>
            <person name="Huang X."/>
            <person name="Zhou S."/>
            <person name="Chu X."/>
            <person name="Xie Y."/>
            <person name="Lin Y."/>
        </authorList>
    </citation>
    <scope>NUCLEOTIDE SEQUENCE [LARGE SCALE GENOMIC DNA]</scope>
    <source>
        <strain evidence="7 8">HNM0663</strain>
    </source>
</reference>
<dbReference type="RefSeq" id="WP_279926315.1">
    <property type="nucleotide sequence ID" value="NZ_JARWBG010000003.1"/>
</dbReference>
<dbReference type="Gene3D" id="3.40.1190.20">
    <property type="match status" value="1"/>
</dbReference>
<protein>
    <submittedName>
        <fullName evidence="7">PfkB family carbohydrate kinase</fullName>
    </submittedName>
</protein>
<keyword evidence="4 7" id="KW-0418">Kinase</keyword>
<dbReference type="PANTHER" id="PTHR43085:SF1">
    <property type="entry name" value="PSEUDOURIDINE KINASE-RELATED"/>
    <property type="match status" value="1"/>
</dbReference>
<keyword evidence="2" id="KW-0808">Transferase</keyword>
<dbReference type="GO" id="GO:0016301">
    <property type="term" value="F:kinase activity"/>
    <property type="evidence" value="ECO:0007669"/>
    <property type="project" value="UniProtKB-KW"/>
</dbReference>
<evidence type="ECO:0000256" key="2">
    <source>
        <dbReference type="ARBA" id="ARBA00022679"/>
    </source>
</evidence>
<evidence type="ECO:0000256" key="1">
    <source>
        <dbReference type="ARBA" id="ARBA00010688"/>
    </source>
</evidence>
<dbReference type="InterPro" id="IPR002173">
    <property type="entry name" value="Carboh/pur_kinase_PfkB_CS"/>
</dbReference>
<dbReference type="Pfam" id="PF00294">
    <property type="entry name" value="PfkB"/>
    <property type="match status" value="1"/>
</dbReference>
<dbReference type="InterPro" id="IPR029056">
    <property type="entry name" value="Ribokinase-like"/>
</dbReference>
<keyword evidence="5" id="KW-0067">ATP-binding</keyword>
<feature type="domain" description="Carbohydrate kinase PfkB" evidence="6">
    <location>
        <begin position="8"/>
        <end position="300"/>
    </location>
</feature>
<evidence type="ECO:0000313" key="7">
    <source>
        <dbReference type="EMBL" id="MDH2388011.1"/>
    </source>
</evidence>
<gene>
    <name evidence="7" type="ORF">QCN29_04255</name>
</gene>
<dbReference type="PROSITE" id="PS00584">
    <property type="entry name" value="PFKB_KINASES_2"/>
    <property type="match status" value="1"/>
</dbReference>
<keyword evidence="8" id="KW-1185">Reference proteome</keyword>
<evidence type="ECO:0000313" key="8">
    <source>
        <dbReference type="Proteomes" id="UP001223144"/>
    </source>
</evidence>
<evidence type="ECO:0000256" key="5">
    <source>
        <dbReference type="ARBA" id="ARBA00022840"/>
    </source>
</evidence>
<comment type="caution">
    <text evidence="7">The sequence shown here is derived from an EMBL/GenBank/DDBJ whole genome shotgun (WGS) entry which is preliminary data.</text>
</comment>
<dbReference type="PROSITE" id="PS00583">
    <property type="entry name" value="PFKB_KINASES_1"/>
    <property type="match status" value="1"/>
</dbReference>
<comment type="similarity">
    <text evidence="1">Belongs to the carbohydrate kinase PfkB family.</text>
</comment>
<proteinExistence type="inferred from homology"/>
<sequence>MSGGREAVLVLGEALVDLIPAPGAPGVLSAEPGGAPANVAAGLARLGTPVAFAGTLGGDALAGLLQRRLTAAGVDLSLCGRSALPTPLAVADPAAHGNGYRFHLQATAAFHLAERTADVARFGTVYAGGLAAVVEPAARAVAETARAAAAGDSLLVVDPNVRADRTLDPLRGPRLLRELCALAHVVKASDEDLAQLWPHRDPRESCRRLAAHGRLAVLTRGAEGSAAYLPDGSEVRAPAVPVDVVNTIGAGDAFTAAVLSRLAGLRPKGIVRLTAGRVEEMLSFAARTAAAVCAQEGTEVVPPEAVTA</sequence>
<evidence type="ECO:0000256" key="4">
    <source>
        <dbReference type="ARBA" id="ARBA00022777"/>
    </source>
</evidence>
<accession>A0ABT6HHE6</accession>
<evidence type="ECO:0000256" key="3">
    <source>
        <dbReference type="ARBA" id="ARBA00022741"/>
    </source>
</evidence>
<dbReference type="SUPFAM" id="SSF53613">
    <property type="entry name" value="Ribokinase-like"/>
    <property type="match status" value="1"/>
</dbReference>